<evidence type="ECO:0000256" key="1">
    <source>
        <dbReference type="SAM" id="Phobius"/>
    </source>
</evidence>
<dbReference type="Pfam" id="PF07290">
    <property type="entry name" value="YqiJ_OB"/>
    <property type="match status" value="1"/>
</dbReference>
<dbReference type="InterPro" id="IPR048376">
    <property type="entry name" value="YqiJ_N"/>
</dbReference>
<dbReference type="EMBL" id="JBHTMX010000003">
    <property type="protein sequence ID" value="MFD1330581.1"/>
    <property type="molecule type" value="Genomic_DNA"/>
</dbReference>
<feature type="transmembrane region" description="Helical" evidence="1">
    <location>
        <begin position="65"/>
        <end position="85"/>
    </location>
</feature>
<feature type="domain" description="Inner membrane protein YqiJ N-terminal" evidence="3">
    <location>
        <begin position="11"/>
        <end position="114"/>
    </location>
</feature>
<dbReference type="Pfam" id="PF21001">
    <property type="entry name" value="YqiJ_N"/>
    <property type="match status" value="1"/>
</dbReference>
<accession>A0ABW3Z2U7</accession>
<sequence length="207" mass="21344">MDLVFAPEARPFAVAALMLFAVVGIELVMMLIGLQLSDLVEKSFGIEHGPDGGTGLFSWINVGRVPFLVLVMIALGLFAMAGFVIQQIASAVAAPLPALVAAAGAAVVTVPGVRAASGVIGRIIPRDETYVIRLEDLVGRVGAVTVGPLDQGLPGNVRVQDAHGNWHMVRARAAVATPDIPQGAPALLVDLSNNVFSAVLAPEELGG</sequence>
<proteinExistence type="predicted"/>
<keyword evidence="5" id="KW-1185">Reference proteome</keyword>
<dbReference type="Proteomes" id="UP001597171">
    <property type="component" value="Unassembled WGS sequence"/>
</dbReference>
<reference evidence="5" key="1">
    <citation type="journal article" date="2019" name="Int. J. Syst. Evol. Microbiol.">
        <title>The Global Catalogue of Microorganisms (GCM) 10K type strain sequencing project: providing services to taxonomists for standard genome sequencing and annotation.</title>
        <authorList>
            <consortium name="The Broad Institute Genomics Platform"/>
            <consortium name="The Broad Institute Genome Sequencing Center for Infectious Disease"/>
            <person name="Wu L."/>
            <person name="Ma J."/>
        </authorList>
    </citation>
    <scope>NUCLEOTIDE SEQUENCE [LARGE SCALE GENOMIC DNA]</scope>
    <source>
        <strain evidence="5">CCUG 61696</strain>
    </source>
</reference>
<keyword evidence="1" id="KW-1133">Transmembrane helix</keyword>
<dbReference type="InterPro" id="IPR010840">
    <property type="entry name" value="YqiJ_OB"/>
</dbReference>
<dbReference type="RefSeq" id="WP_378773738.1">
    <property type="nucleotide sequence ID" value="NZ_JBHTMX010000003.1"/>
</dbReference>
<protein>
    <submittedName>
        <fullName evidence="4">OB-fold-containig protein</fullName>
    </submittedName>
</protein>
<evidence type="ECO:0000313" key="4">
    <source>
        <dbReference type="EMBL" id="MFD1330581.1"/>
    </source>
</evidence>
<keyword evidence="1" id="KW-0812">Transmembrane</keyword>
<evidence type="ECO:0000313" key="5">
    <source>
        <dbReference type="Proteomes" id="UP001597171"/>
    </source>
</evidence>
<name>A0ABW3Z2U7_9HYPH</name>
<evidence type="ECO:0000259" key="3">
    <source>
        <dbReference type="Pfam" id="PF21001"/>
    </source>
</evidence>
<organism evidence="4 5">
    <name type="scientific">Methylopila musalis</name>
    <dbReference type="NCBI Taxonomy" id="1134781"/>
    <lineage>
        <taxon>Bacteria</taxon>
        <taxon>Pseudomonadati</taxon>
        <taxon>Pseudomonadota</taxon>
        <taxon>Alphaproteobacteria</taxon>
        <taxon>Hyphomicrobiales</taxon>
        <taxon>Methylopilaceae</taxon>
        <taxon>Methylopila</taxon>
    </lineage>
</organism>
<evidence type="ECO:0000259" key="2">
    <source>
        <dbReference type="Pfam" id="PF07290"/>
    </source>
</evidence>
<comment type="caution">
    <text evidence="4">The sequence shown here is derived from an EMBL/GenBank/DDBJ whole genome shotgun (WGS) entry which is preliminary data.</text>
</comment>
<keyword evidence="1" id="KW-0472">Membrane</keyword>
<gene>
    <name evidence="4" type="ORF">ACFQ4O_01045</name>
</gene>
<feature type="transmembrane region" description="Helical" evidence="1">
    <location>
        <begin position="91"/>
        <end position="113"/>
    </location>
</feature>
<feature type="domain" description="Inner membrane protein YqiJ OB-fold" evidence="2">
    <location>
        <begin position="137"/>
        <end position="199"/>
    </location>
</feature>
<feature type="transmembrane region" description="Helical" evidence="1">
    <location>
        <begin position="12"/>
        <end position="34"/>
    </location>
</feature>